<dbReference type="PANTHER" id="PTHR30035">
    <property type="entry name" value="LIPOPROTEIN VACJ-RELATED"/>
    <property type="match status" value="1"/>
</dbReference>
<sequence>MSKKKLLAATLLLCLSQVSWAEEQAYKDPYEGYNRVMFNINDHLDRYIMTPVARGYRKVTPSPVRTGVNNFFNNLRDVVSFGSNLLRLNIEKASTDFVRVGINSTFGLGGLLNIADAGQIPNNKNTLGDTFASWGWKNSNYFVYPIFGPSTVRDSIGSTITDVFPIEDAIFKDSAVRWGTAGLNGVATREGLLDVTDSLNDAALDRYTYMRDMYMKLRNRQVGGTLFTADEDEDDDIDSLVAPNSNNTSAQPASAIADKPADTGEKNSASVSSSTPATTEPVAAESANTTLPAAATSANQPYWNVH</sequence>
<gene>
    <name evidence="5" type="ORF">BGI32_11540</name>
</gene>
<dbReference type="PANTHER" id="PTHR30035:SF3">
    <property type="entry name" value="INTERMEMBRANE PHOSPHOLIPID TRANSPORT SYSTEM LIPOPROTEIN MLAA"/>
    <property type="match status" value="1"/>
</dbReference>
<keyword evidence="2 4" id="KW-0732">Signal</keyword>
<name>A0A2N9WRS4_9NEIS</name>
<evidence type="ECO:0000256" key="1">
    <source>
        <dbReference type="ARBA" id="ARBA00010634"/>
    </source>
</evidence>
<comment type="caution">
    <text evidence="5">The sequence shown here is derived from an EMBL/GenBank/DDBJ whole genome shotgun (WGS) entry which is preliminary data.</text>
</comment>
<dbReference type="Pfam" id="PF04333">
    <property type="entry name" value="MlaA"/>
    <property type="match status" value="1"/>
</dbReference>
<feature type="signal peptide" evidence="4">
    <location>
        <begin position="1"/>
        <end position="21"/>
    </location>
</feature>
<evidence type="ECO:0000313" key="6">
    <source>
        <dbReference type="Proteomes" id="UP000231293"/>
    </source>
</evidence>
<dbReference type="GO" id="GO:0120010">
    <property type="term" value="P:intermembrane phospholipid transfer"/>
    <property type="evidence" value="ECO:0007669"/>
    <property type="project" value="TreeGrafter"/>
</dbReference>
<feature type="compositionally biased region" description="Low complexity" evidence="3">
    <location>
        <begin position="268"/>
        <end position="287"/>
    </location>
</feature>
<dbReference type="Proteomes" id="UP000231293">
    <property type="component" value="Unassembled WGS sequence"/>
</dbReference>
<protein>
    <submittedName>
        <fullName evidence="5">ABC transporter</fullName>
    </submittedName>
</protein>
<dbReference type="AlphaFoldDB" id="A0A2N9WRS4"/>
<evidence type="ECO:0000313" key="5">
    <source>
        <dbReference type="EMBL" id="PIT12988.1"/>
    </source>
</evidence>
<evidence type="ECO:0000256" key="4">
    <source>
        <dbReference type="SAM" id="SignalP"/>
    </source>
</evidence>
<proteinExistence type="inferred from homology"/>
<comment type="similarity">
    <text evidence="1">Belongs to the MlaA family.</text>
</comment>
<evidence type="ECO:0000256" key="3">
    <source>
        <dbReference type="SAM" id="MobiDB-lite"/>
    </source>
</evidence>
<evidence type="ECO:0000256" key="2">
    <source>
        <dbReference type="ARBA" id="ARBA00022729"/>
    </source>
</evidence>
<accession>A0A2N9WRS4</accession>
<feature type="compositionally biased region" description="Polar residues" evidence="3">
    <location>
        <begin position="288"/>
        <end position="306"/>
    </location>
</feature>
<dbReference type="EMBL" id="MDVB01000110">
    <property type="protein sequence ID" value="PIT12988.1"/>
    <property type="molecule type" value="Genomic_DNA"/>
</dbReference>
<dbReference type="InterPro" id="IPR007428">
    <property type="entry name" value="MlaA"/>
</dbReference>
<feature type="chain" id="PRO_5014880151" evidence="4">
    <location>
        <begin position="22"/>
        <end position="306"/>
    </location>
</feature>
<reference evidence="5 6" key="1">
    <citation type="journal article" date="2017" name="MBio">
        <title>Type VI secretion-mediated competition in the bee gut microbiome.</title>
        <authorList>
            <person name="Steele M.I."/>
            <person name="Kwong W.K."/>
            <person name="Powell J.E."/>
            <person name="Whiteley M."/>
            <person name="Moran N.A."/>
        </authorList>
    </citation>
    <scope>NUCLEOTIDE SEQUENCE [LARGE SCALE GENOMIC DNA]</scope>
    <source>
        <strain evidence="5 6">App2-2</strain>
    </source>
</reference>
<dbReference type="RefSeq" id="WP_100114060.1">
    <property type="nucleotide sequence ID" value="NZ_MDVB01000110.1"/>
</dbReference>
<feature type="region of interest" description="Disordered" evidence="3">
    <location>
        <begin position="234"/>
        <end position="306"/>
    </location>
</feature>
<dbReference type="PRINTS" id="PR01805">
    <property type="entry name" value="VACJLIPOPROT"/>
</dbReference>
<dbReference type="GO" id="GO:0016020">
    <property type="term" value="C:membrane"/>
    <property type="evidence" value="ECO:0007669"/>
    <property type="project" value="InterPro"/>
</dbReference>
<organism evidence="5 6">
    <name type="scientific">Snodgrassella alvi</name>
    <dbReference type="NCBI Taxonomy" id="1196083"/>
    <lineage>
        <taxon>Bacteria</taxon>
        <taxon>Pseudomonadati</taxon>
        <taxon>Pseudomonadota</taxon>
        <taxon>Betaproteobacteria</taxon>
        <taxon>Neisseriales</taxon>
        <taxon>Neisseriaceae</taxon>
        <taxon>Snodgrassella</taxon>
    </lineage>
</organism>
<feature type="compositionally biased region" description="Polar residues" evidence="3">
    <location>
        <begin position="242"/>
        <end position="252"/>
    </location>
</feature>